<keyword evidence="3" id="KW-1185">Reference proteome</keyword>
<evidence type="ECO:0000256" key="1">
    <source>
        <dbReference type="SAM" id="Phobius"/>
    </source>
</evidence>
<evidence type="ECO:0000313" key="3">
    <source>
        <dbReference type="Proteomes" id="UP001392437"/>
    </source>
</evidence>
<name>A0AAW0QTC6_9PEZI</name>
<evidence type="ECO:0000313" key="2">
    <source>
        <dbReference type="EMBL" id="KAK8114336.1"/>
    </source>
</evidence>
<accession>A0AAW0QTC6</accession>
<protein>
    <submittedName>
        <fullName evidence="2">Uncharacterized protein</fullName>
    </submittedName>
</protein>
<comment type="caution">
    <text evidence="2">The sequence shown here is derived from an EMBL/GenBank/DDBJ whole genome shotgun (WGS) entry which is preliminary data.</text>
</comment>
<proteinExistence type="predicted"/>
<dbReference type="AlphaFoldDB" id="A0AAW0QTC6"/>
<organism evidence="2 3">
    <name type="scientific">Apiospora kogelbergensis</name>
    <dbReference type="NCBI Taxonomy" id="1337665"/>
    <lineage>
        <taxon>Eukaryota</taxon>
        <taxon>Fungi</taxon>
        <taxon>Dikarya</taxon>
        <taxon>Ascomycota</taxon>
        <taxon>Pezizomycotina</taxon>
        <taxon>Sordariomycetes</taxon>
        <taxon>Xylariomycetidae</taxon>
        <taxon>Amphisphaeriales</taxon>
        <taxon>Apiosporaceae</taxon>
        <taxon>Apiospora</taxon>
    </lineage>
</organism>
<keyword evidence="1" id="KW-1133">Transmembrane helix</keyword>
<reference evidence="2 3" key="1">
    <citation type="submission" date="2023-01" db="EMBL/GenBank/DDBJ databases">
        <title>Analysis of 21 Apiospora genomes using comparative genomics revels a genus with tremendous synthesis potential of carbohydrate active enzymes and secondary metabolites.</title>
        <authorList>
            <person name="Sorensen T."/>
        </authorList>
    </citation>
    <scope>NUCLEOTIDE SEQUENCE [LARGE SCALE GENOMIC DNA]</scope>
    <source>
        <strain evidence="2 3">CBS 117206</strain>
    </source>
</reference>
<keyword evidence="1" id="KW-0472">Membrane</keyword>
<dbReference type="EMBL" id="JAQQWP010000006">
    <property type="protein sequence ID" value="KAK8114336.1"/>
    <property type="molecule type" value="Genomic_DNA"/>
</dbReference>
<dbReference type="Proteomes" id="UP001392437">
    <property type="component" value="Unassembled WGS sequence"/>
</dbReference>
<keyword evidence="1" id="KW-0812">Transmembrane</keyword>
<gene>
    <name evidence="2" type="ORF">PG999_006405</name>
</gene>
<feature type="transmembrane region" description="Helical" evidence="1">
    <location>
        <begin position="15"/>
        <end position="40"/>
    </location>
</feature>
<sequence length="160" mass="17580">MPSNKEASKISTDGVALSIALAGAVATAISAAAVVVAWCLMLGARRWQDPSNAALSPHNLNQMDLRELRAEDASRMRMPSTDLQTYRPTDGLAIEERSRRWGFRAEATTANLSWEISLACLLYLSVQIWIAAWHQRADGRDGMPSLSTIEPYTASWTLDC</sequence>